<protein>
    <submittedName>
        <fullName evidence="7">O-antigen polymerase</fullName>
    </submittedName>
</protein>
<feature type="transmembrane region" description="Helical" evidence="5">
    <location>
        <begin position="198"/>
        <end position="215"/>
    </location>
</feature>
<evidence type="ECO:0000256" key="4">
    <source>
        <dbReference type="ARBA" id="ARBA00023136"/>
    </source>
</evidence>
<evidence type="ECO:0000256" key="1">
    <source>
        <dbReference type="ARBA" id="ARBA00004141"/>
    </source>
</evidence>
<reference evidence="8" key="1">
    <citation type="journal article" date="2013" name="Proc. Natl. Acad. Sci. U.S.A.">
        <title>Improving the coverage of the cyanobacterial phylum using diversity-driven genome sequencing.</title>
        <authorList>
            <person name="Shih P.M."/>
            <person name="Wu D."/>
            <person name="Latifi A."/>
            <person name="Axen S.D."/>
            <person name="Fewer D.P."/>
            <person name="Talla E."/>
            <person name="Calteau A."/>
            <person name="Cai F."/>
            <person name="Tandeau de Marsac N."/>
            <person name="Rippka R."/>
            <person name="Herdman M."/>
            <person name="Sivonen K."/>
            <person name="Coursin T."/>
            <person name="Laurent T."/>
            <person name="Goodwin L."/>
            <person name="Nolan M."/>
            <person name="Davenport K.W."/>
            <person name="Han C.S."/>
            <person name="Rubin E.M."/>
            <person name="Eisen J.A."/>
            <person name="Woyke T."/>
            <person name="Gugger M."/>
            <person name="Kerfeld C.A."/>
        </authorList>
    </citation>
    <scope>NUCLEOTIDE SEQUENCE [LARGE SCALE GENOMIC DNA]</scope>
    <source>
        <strain evidence="8">ATCC 29371 / PCC 7437</strain>
    </source>
</reference>
<dbReference type="InterPro" id="IPR051533">
    <property type="entry name" value="WaaL-like"/>
</dbReference>
<proteinExistence type="predicted"/>
<dbReference type="HOGENOM" id="CLU_052475_0_0_3"/>
<keyword evidence="2 5" id="KW-0812">Transmembrane</keyword>
<dbReference type="KEGG" id="scs:Sta7437_3316"/>
<dbReference type="Proteomes" id="UP000010473">
    <property type="component" value="Chromosome"/>
</dbReference>
<keyword evidence="8" id="KW-1185">Reference proteome</keyword>
<dbReference type="InterPro" id="IPR007016">
    <property type="entry name" value="O-antigen_ligase-rel_domated"/>
</dbReference>
<dbReference type="PANTHER" id="PTHR37422:SF13">
    <property type="entry name" value="LIPOPOLYSACCHARIDE BIOSYNTHESIS PROTEIN PA4999-RELATED"/>
    <property type="match status" value="1"/>
</dbReference>
<feature type="transmembrane region" description="Helical" evidence="5">
    <location>
        <begin position="383"/>
        <end position="402"/>
    </location>
</feature>
<dbReference type="RefSeq" id="WP_015194485.1">
    <property type="nucleotide sequence ID" value="NC_019748.1"/>
</dbReference>
<feature type="transmembrane region" description="Helical" evidence="5">
    <location>
        <begin position="173"/>
        <end position="192"/>
    </location>
</feature>
<feature type="transmembrane region" description="Helical" evidence="5">
    <location>
        <begin position="59"/>
        <end position="80"/>
    </location>
</feature>
<dbReference type="PANTHER" id="PTHR37422">
    <property type="entry name" value="TEICHURONIC ACID BIOSYNTHESIS PROTEIN TUAE"/>
    <property type="match status" value="1"/>
</dbReference>
<dbReference type="AlphaFoldDB" id="K9XWA9"/>
<feature type="transmembrane region" description="Helical" evidence="5">
    <location>
        <begin position="354"/>
        <end position="377"/>
    </location>
</feature>
<name>K9XWA9_STAC7</name>
<comment type="subcellular location">
    <subcellularLocation>
        <location evidence="1">Membrane</location>
        <topology evidence="1">Multi-pass membrane protein</topology>
    </subcellularLocation>
</comment>
<keyword evidence="3 5" id="KW-1133">Transmembrane helix</keyword>
<keyword evidence="4 5" id="KW-0472">Membrane</keyword>
<organism evidence="7 8">
    <name type="scientific">Stanieria cyanosphaera (strain ATCC 29371 / PCC 7437)</name>
    <dbReference type="NCBI Taxonomy" id="111780"/>
    <lineage>
        <taxon>Bacteria</taxon>
        <taxon>Bacillati</taxon>
        <taxon>Cyanobacteriota</taxon>
        <taxon>Cyanophyceae</taxon>
        <taxon>Pleurocapsales</taxon>
        <taxon>Dermocarpellaceae</taxon>
        <taxon>Stanieria</taxon>
    </lineage>
</organism>
<evidence type="ECO:0000313" key="7">
    <source>
        <dbReference type="EMBL" id="AFZ36823.1"/>
    </source>
</evidence>
<evidence type="ECO:0000313" key="8">
    <source>
        <dbReference type="Proteomes" id="UP000010473"/>
    </source>
</evidence>
<dbReference type="eggNOG" id="COG3307">
    <property type="taxonomic scope" value="Bacteria"/>
</dbReference>
<evidence type="ECO:0000256" key="5">
    <source>
        <dbReference type="SAM" id="Phobius"/>
    </source>
</evidence>
<feature type="transmembrane region" description="Helical" evidence="5">
    <location>
        <begin position="138"/>
        <end position="161"/>
    </location>
</feature>
<evidence type="ECO:0000256" key="3">
    <source>
        <dbReference type="ARBA" id="ARBA00022989"/>
    </source>
</evidence>
<feature type="domain" description="O-antigen ligase-related" evidence="6">
    <location>
        <begin position="183"/>
        <end position="328"/>
    </location>
</feature>
<accession>K9XWA9</accession>
<dbReference type="STRING" id="111780.Sta7437_3316"/>
<feature type="transmembrane region" description="Helical" evidence="5">
    <location>
        <begin position="35"/>
        <end position="53"/>
    </location>
</feature>
<feature type="transmembrane region" description="Helical" evidence="5">
    <location>
        <begin position="222"/>
        <end position="243"/>
    </location>
</feature>
<dbReference type="EMBL" id="CP003653">
    <property type="protein sequence ID" value="AFZ36823.1"/>
    <property type="molecule type" value="Genomic_DNA"/>
</dbReference>
<feature type="transmembrane region" description="Helical" evidence="5">
    <location>
        <begin position="6"/>
        <end position="23"/>
    </location>
</feature>
<dbReference type="Pfam" id="PF04932">
    <property type="entry name" value="Wzy_C"/>
    <property type="match status" value="1"/>
</dbReference>
<dbReference type="PATRIC" id="fig|111780.3.peg.3439"/>
<feature type="transmembrane region" description="Helical" evidence="5">
    <location>
        <begin position="321"/>
        <end position="342"/>
    </location>
</feature>
<feature type="transmembrane region" description="Helical" evidence="5">
    <location>
        <begin position="89"/>
        <end position="110"/>
    </location>
</feature>
<gene>
    <name evidence="7" type="ordered locus">Sta7437_3316</name>
</gene>
<evidence type="ECO:0000256" key="2">
    <source>
        <dbReference type="ARBA" id="ARBA00022692"/>
    </source>
</evidence>
<evidence type="ECO:0000259" key="6">
    <source>
        <dbReference type="Pfam" id="PF04932"/>
    </source>
</evidence>
<sequence length="411" mass="46749">MLILPIIPALAALGLLIVLIRVWRKNFTQIIQNRLNWGWVIVSIGLLINPLMAEHSQEAWLGLANFLPFLGLFTAITCLIKDYHQLQRLAWLLILPSLPIVLLGSGQLFGNWSLPNLIGWELIPQGVPSGRMSSVFSYANFLAVYLLMTLIFSLGLWLETYQVWRIKLNPKNVWILLSVTLILLSNITGLIFTSSRNAWGIACLAGLAFAFYLGWRWLVWGIAGFAAVIGWASLGANFGGQWLRTIVPTFIWARLSDQMYPDRPIETLRITQWRFCWELIQQRPLTGWGIRNFTSLYQAKMNVWFGHPHSFLVMMLAETGIILTLLFLGLVGWVMFQATLLLKKSEEITQSERLILFTYILAFASCISFNLVDVTIFDLRMNIMGWIVFAAINGIVLQQRAIDLKTSNKSN</sequence>
<dbReference type="GO" id="GO:0016020">
    <property type="term" value="C:membrane"/>
    <property type="evidence" value="ECO:0007669"/>
    <property type="project" value="UniProtKB-SubCell"/>
</dbReference>